<keyword evidence="5 8" id="KW-1133">Transmembrane helix</keyword>
<comment type="similarity">
    <text evidence="2">Belongs to the EamA transporter family.</text>
</comment>
<evidence type="ECO:0000256" key="1">
    <source>
        <dbReference type="ARBA" id="ARBA00004651"/>
    </source>
</evidence>
<name>A0AAN0KCI3_9ACTN</name>
<sequence length="339" mass="35997">MITSRDRLFYSPADRLAPLSLLFMAVLWGSTFFVLHDMLDRIDAADLLAVRFTIAAVVFGAVVHRKLLWSRTTVRQGAILGLIFGSAQLLQTYGLAHTSASISGFLTGLYVVVTPILEGVLLKARVRQRVWLAVALATVGLAALTIVPGAGTTKFGIGEALTVASALVYAIHIIYTGRVATQDKAVTLAVVQTAGVAVVCTIAALPGGIGLPQRASDWWAVLYMALLCGALTAVLQVWAQSKVSPTRAAVIMSTEPIWAATFAIMAGQEPFSMRTLLGGTAMVIAMILSSLPDRSMMREPVVVPAQTVTPPRAGYRGRRSAGSNSALTHAYRSDPDPAH</sequence>
<dbReference type="PANTHER" id="PTHR42920:SF5">
    <property type="entry name" value="EAMA DOMAIN-CONTAINING PROTEIN"/>
    <property type="match status" value="1"/>
</dbReference>
<dbReference type="SUPFAM" id="SSF103481">
    <property type="entry name" value="Multidrug resistance efflux transporter EmrE"/>
    <property type="match status" value="2"/>
</dbReference>
<dbReference type="InterPro" id="IPR051258">
    <property type="entry name" value="Diverse_Substrate_Transporter"/>
</dbReference>
<feature type="transmembrane region" description="Helical" evidence="8">
    <location>
        <begin position="155"/>
        <end position="174"/>
    </location>
</feature>
<dbReference type="EMBL" id="AP028056">
    <property type="protein sequence ID" value="BEH01264.1"/>
    <property type="molecule type" value="Genomic_DNA"/>
</dbReference>
<evidence type="ECO:0000256" key="2">
    <source>
        <dbReference type="ARBA" id="ARBA00007362"/>
    </source>
</evidence>
<feature type="transmembrane region" description="Helical" evidence="8">
    <location>
        <begin position="16"/>
        <end position="35"/>
    </location>
</feature>
<evidence type="ECO:0000256" key="7">
    <source>
        <dbReference type="SAM" id="MobiDB-lite"/>
    </source>
</evidence>
<reference evidence="10" key="1">
    <citation type="journal article" date="2024" name="Int. J. Syst. Evol. Microbiol.">
        <title>Brooklawnia propionicigenes sp. nov., a facultatively anaerobic, propionate-producing bacterium isolated from a methanogenic reactor treating waste from cattle farms.</title>
        <authorList>
            <person name="Akita Y."/>
            <person name="Ueki A."/>
            <person name="Tonouchi A."/>
            <person name="Sugawara Y."/>
            <person name="Honma S."/>
            <person name="Kaku N."/>
            <person name="Ueki K."/>
        </authorList>
    </citation>
    <scope>NUCLEOTIDE SEQUENCE</scope>
    <source>
        <strain evidence="10">SH051</strain>
    </source>
</reference>
<keyword evidence="6 8" id="KW-0472">Membrane</keyword>
<evidence type="ECO:0000313" key="10">
    <source>
        <dbReference type="EMBL" id="BEH01264.1"/>
    </source>
</evidence>
<organism evidence="10 11">
    <name type="scientific">Brooklawnia propionicigenes</name>
    <dbReference type="NCBI Taxonomy" id="3041175"/>
    <lineage>
        <taxon>Bacteria</taxon>
        <taxon>Bacillati</taxon>
        <taxon>Actinomycetota</taxon>
        <taxon>Actinomycetes</taxon>
        <taxon>Propionibacteriales</taxon>
        <taxon>Propionibacteriaceae</taxon>
        <taxon>Brooklawnia</taxon>
    </lineage>
</organism>
<feature type="transmembrane region" description="Helical" evidence="8">
    <location>
        <begin position="218"/>
        <end position="239"/>
    </location>
</feature>
<protein>
    <submittedName>
        <fullName evidence="10">DMT family transporter</fullName>
    </submittedName>
</protein>
<dbReference type="PANTHER" id="PTHR42920">
    <property type="entry name" value="OS03G0707200 PROTEIN-RELATED"/>
    <property type="match status" value="1"/>
</dbReference>
<evidence type="ECO:0000256" key="4">
    <source>
        <dbReference type="ARBA" id="ARBA00022692"/>
    </source>
</evidence>
<proteinExistence type="inferred from homology"/>
<feature type="transmembrane region" description="Helical" evidence="8">
    <location>
        <begin position="129"/>
        <end position="149"/>
    </location>
</feature>
<evidence type="ECO:0000256" key="3">
    <source>
        <dbReference type="ARBA" id="ARBA00022475"/>
    </source>
</evidence>
<feature type="compositionally biased region" description="Low complexity" evidence="7">
    <location>
        <begin position="309"/>
        <end position="326"/>
    </location>
</feature>
<evidence type="ECO:0000259" key="9">
    <source>
        <dbReference type="Pfam" id="PF00892"/>
    </source>
</evidence>
<dbReference type="InterPro" id="IPR037185">
    <property type="entry name" value="EmrE-like"/>
</dbReference>
<feature type="domain" description="EamA" evidence="9">
    <location>
        <begin position="19"/>
        <end position="144"/>
    </location>
</feature>
<dbReference type="Proteomes" id="UP001431656">
    <property type="component" value="Chromosome"/>
</dbReference>
<feature type="transmembrane region" description="Helical" evidence="8">
    <location>
        <begin position="47"/>
        <end position="65"/>
    </location>
</feature>
<evidence type="ECO:0000256" key="6">
    <source>
        <dbReference type="ARBA" id="ARBA00023136"/>
    </source>
</evidence>
<dbReference type="RefSeq" id="WP_286267335.1">
    <property type="nucleotide sequence ID" value="NZ_AP028056.1"/>
</dbReference>
<dbReference type="AlphaFoldDB" id="A0AAN0KCI3"/>
<keyword evidence="11" id="KW-1185">Reference proteome</keyword>
<accession>A0AAN0KCI3</accession>
<keyword evidence="4 8" id="KW-0812">Transmembrane</keyword>
<comment type="subcellular location">
    <subcellularLocation>
        <location evidence="1">Cell membrane</location>
        <topology evidence="1">Multi-pass membrane protein</topology>
    </subcellularLocation>
</comment>
<evidence type="ECO:0000256" key="5">
    <source>
        <dbReference type="ARBA" id="ARBA00022989"/>
    </source>
</evidence>
<dbReference type="InterPro" id="IPR000620">
    <property type="entry name" value="EamA_dom"/>
</dbReference>
<evidence type="ECO:0000313" key="11">
    <source>
        <dbReference type="Proteomes" id="UP001431656"/>
    </source>
</evidence>
<dbReference type="KEGG" id="broo:brsh051_05450"/>
<dbReference type="GO" id="GO:0005886">
    <property type="term" value="C:plasma membrane"/>
    <property type="evidence" value="ECO:0007669"/>
    <property type="project" value="UniProtKB-SubCell"/>
</dbReference>
<evidence type="ECO:0000256" key="8">
    <source>
        <dbReference type="SAM" id="Phobius"/>
    </source>
</evidence>
<feature type="region of interest" description="Disordered" evidence="7">
    <location>
        <begin position="309"/>
        <end position="339"/>
    </location>
</feature>
<feature type="transmembrane region" description="Helical" evidence="8">
    <location>
        <begin position="77"/>
        <end position="96"/>
    </location>
</feature>
<dbReference type="Pfam" id="PF00892">
    <property type="entry name" value="EamA"/>
    <property type="match status" value="2"/>
</dbReference>
<feature type="domain" description="EamA" evidence="9">
    <location>
        <begin position="157"/>
        <end position="290"/>
    </location>
</feature>
<keyword evidence="3" id="KW-1003">Cell membrane</keyword>
<gene>
    <name evidence="10" type="ORF">brsh051_05450</name>
</gene>
<feature type="transmembrane region" description="Helical" evidence="8">
    <location>
        <begin position="186"/>
        <end position="206"/>
    </location>
</feature>
<feature type="transmembrane region" description="Helical" evidence="8">
    <location>
        <begin position="102"/>
        <end position="122"/>
    </location>
</feature>